<dbReference type="Proteomes" id="UP001162029">
    <property type="component" value="Unassembled WGS sequence"/>
</dbReference>
<evidence type="ECO:0000313" key="5">
    <source>
        <dbReference type="Proteomes" id="UP001162029"/>
    </source>
</evidence>
<proteinExistence type="predicted"/>
<feature type="binding site" evidence="3">
    <location>
        <begin position="81"/>
        <end position="84"/>
    </location>
    <ligand>
        <name>GTP</name>
        <dbReference type="ChEBI" id="CHEBI:37565"/>
    </ligand>
</feature>
<keyword evidence="1 3" id="KW-0547">Nucleotide-binding</keyword>
<name>A0AAV0TE29_9STRA</name>
<dbReference type="EMBL" id="CANTFM010000345">
    <property type="protein sequence ID" value="CAI5719315.1"/>
    <property type="molecule type" value="Genomic_DNA"/>
</dbReference>
<evidence type="ECO:0008006" key="6">
    <source>
        <dbReference type="Google" id="ProtNLM"/>
    </source>
</evidence>
<dbReference type="PANTHER" id="PTHR11711">
    <property type="entry name" value="ADP RIBOSYLATION FACTOR-RELATED"/>
    <property type="match status" value="1"/>
</dbReference>
<dbReference type="AlphaFoldDB" id="A0AAV0TE29"/>
<dbReference type="InterPro" id="IPR027417">
    <property type="entry name" value="P-loop_NTPase"/>
</dbReference>
<gene>
    <name evidence="4" type="ORF">PDE001_LOCUS2028</name>
</gene>
<organism evidence="4 5">
    <name type="scientific">Peronospora destructor</name>
    <dbReference type="NCBI Taxonomy" id="86335"/>
    <lineage>
        <taxon>Eukaryota</taxon>
        <taxon>Sar</taxon>
        <taxon>Stramenopiles</taxon>
        <taxon>Oomycota</taxon>
        <taxon>Peronosporomycetes</taxon>
        <taxon>Peronosporales</taxon>
        <taxon>Peronosporaceae</taxon>
        <taxon>Peronospora</taxon>
    </lineage>
</organism>
<protein>
    <recommendedName>
        <fullName evidence="6">ADP-ribosylation factor</fullName>
    </recommendedName>
</protein>
<dbReference type="GO" id="GO:0003924">
    <property type="term" value="F:GTPase activity"/>
    <property type="evidence" value="ECO:0007669"/>
    <property type="project" value="InterPro"/>
</dbReference>
<dbReference type="Pfam" id="PF00025">
    <property type="entry name" value="Arf"/>
    <property type="match status" value="2"/>
</dbReference>
<keyword evidence="5" id="KW-1185">Reference proteome</keyword>
<evidence type="ECO:0000256" key="2">
    <source>
        <dbReference type="ARBA" id="ARBA00023134"/>
    </source>
</evidence>
<dbReference type="SUPFAM" id="SSF52540">
    <property type="entry name" value="P-loop containing nucleoside triphosphate hydrolases"/>
    <property type="match status" value="1"/>
</dbReference>
<dbReference type="GO" id="GO:0005525">
    <property type="term" value="F:GTP binding"/>
    <property type="evidence" value="ECO:0007669"/>
    <property type="project" value="UniProtKB-KW"/>
</dbReference>
<sequence>MDNIVLFSLESLYGSLTSSFGNRKSHIMIIGLDGAGKTTLLYKIKLDKTSTQQTLNVFTRQKRFCVSFLSRKSSLILVYANKQDQPNTLSADELRKRFELHEVTKNPTYVQPCIATTGEELYEGLDWLSKAVMGEISP</sequence>
<dbReference type="SMART" id="SM00177">
    <property type="entry name" value="ARF"/>
    <property type="match status" value="1"/>
</dbReference>
<accession>A0AAV0TE29</accession>
<dbReference type="Gene3D" id="3.40.50.300">
    <property type="entry name" value="P-loop containing nucleotide triphosphate hydrolases"/>
    <property type="match status" value="2"/>
</dbReference>
<dbReference type="InterPro" id="IPR006689">
    <property type="entry name" value="Small_GTPase_ARF/SAR"/>
</dbReference>
<dbReference type="InterPro" id="IPR024156">
    <property type="entry name" value="Small_GTPase_ARF"/>
</dbReference>
<comment type="caution">
    <text evidence="4">The sequence shown here is derived from an EMBL/GenBank/DDBJ whole genome shotgun (WGS) entry which is preliminary data.</text>
</comment>
<evidence type="ECO:0000313" key="4">
    <source>
        <dbReference type="EMBL" id="CAI5719315.1"/>
    </source>
</evidence>
<reference evidence="4" key="1">
    <citation type="submission" date="2022-12" db="EMBL/GenBank/DDBJ databases">
        <authorList>
            <person name="Webb A."/>
        </authorList>
    </citation>
    <scope>NUCLEOTIDE SEQUENCE</scope>
    <source>
        <strain evidence="4">Pd1</strain>
    </source>
</reference>
<evidence type="ECO:0000256" key="1">
    <source>
        <dbReference type="ARBA" id="ARBA00022741"/>
    </source>
</evidence>
<evidence type="ECO:0000256" key="3">
    <source>
        <dbReference type="PIRSR" id="PIRSR606689-1"/>
    </source>
</evidence>
<keyword evidence="2 3" id="KW-0342">GTP-binding</keyword>